<dbReference type="RefSeq" id="WP_179926914.1">
    <property type="nucleotide sequence ID" value="NZ_JACCDD010000001.1"/>
</dbReference>
<dbReference type="EMBL" id="JACCDD010000001">
    <property type="protein sequence ID" value="NYS43694.1"/>
    <property type="molecule type" value="Genomic_DNA"/>
</dbReference>
<protein>
    <submittedName>
        <fullName evidence="1">Uncharacterized protein</fullName>
    </submittedName>
</protein>
<sequence>MTDRANRYAAFDNFREGSKDLFEAYAKSTESSLRLDSLYSFYVSPGGRYGGRNKKIVDVFYGNRPFDSITETGVNFQTIRKLETARGATLSYQRTDDGLVLCSLSPAASENFHHPEDFILLDMVKNPTELERKSKRHWRMFQAYMESTCLDGKPTFFQKILVFYLRNFKEFVADKTLQKRRASVFFREIAKYTVTVGLSGFIILMVNWSKDSIDSNQALERHHEVLSVYSNIAENAKIIAKSSEAIDARIKILDQTTSDNLQSLSLTILESASRIERSLDSLKEANETRAKKVEGKGAQHVGE</sequence>
<gene>
    <name evidence="1" type="ORF">HZS79_01880</name>
</gene>
<name>A0ABX2SQ62_VREZH</name>
<accession>A0ABX2SQ62</accession>
<reference evidence="1 2" key="1">
    <citation type="journal article" date="2013" name="Antonie Van Leeuwenhoek">
        <title>Halomonas zhaodongensis sp. nov., a slightly halophilic bacterium isolated from saline-alkaline soils in Zhaodong, China.</title>
        <authorList>
            <person name="Jiang J."/>
            <person name="Pan Y."/>
            <person name="Meng L."/>
            <person name="Hu S."/>
            <person name="Zhang X."/>
            <person name="Hu B."/>
            <person name="Meng J."/>
            <person name="Li C."/>
            <person name="Huang H."/>
            <person name="Wang K."/>
            <person name="Su T."/>
        </authorList>
    </citation>
    <scope>NUCLEOTIDE SEQUENCE [LARGE SCALE GENOMIC DNA]</scope>
    <source>
        <strain evidence="1 2">NEAU-ST10-25</strain>
    </source>
</reference>
<keyword evidence="2" id="KW-1185">Reference proteome</keyword>
<proteinExistence type="predicted"/>
<evidence type="ECO:0000313" key="1">
    <source>
        <dbReference type="EMBL" id="NYS43694.1"/>
    </source>
</evidence>
<evidence type="ECO:0000313" key="2">
    <source>
        <dbReference type="Proteomes" id="UP000528918"/>
    </source>
</evidence>
<organism evidence="1 2">
    <name type="scientific">Vreelandella zhaodongensis</name>
    <name type="common">Halomonas zhaodongensis</name>
    <dbReference type="NCBI Taxonomy" id="1176240"/>
    <lineage>
        <taxon>Bacteria</taxon>
        <taxon>Pseudomonadati</taxon>
        <taxon>Pseudomonadota</taxon>
        <taxon>Gammaproteobacteria</taxon>
        <taxon>Oceanospirillales</taxon>
        <taxon>Halomonadaceae</taxon>
        <taxon>Vreelandella</taxon>
    </lineage>
</organism>
<comment type="caution">
    <text evidence="1">The sequence shown here is derived from an EMBL/GenBank/DDBJ whole genome shotgun (WGS) entry which is preliminary data.</text>
</comment>
<dbReference type="Proteomes" id="UP000528918">
    <property type="component" value="Unassembled WGS sequence"/>
</dbReference>